<dbReference type="PIRSF" id="PIRSF006380">
    <property type="entry name" value="UCP006380"/>
    <property type="match status" value="1"/>
</dbReference>
<name>A0A1I1YUT2_9BACT</name>
<dbReference type="RefSeq" id="WP_096328355.1">
    <property type="nucleotide sequence ID" value="NZ_FOMX01000010.1"/>
</dbReference>
<evidence type="ECO:0000313" key="1">
    <source>
        <dbReference type="EMBL" id="SFE21913.1"/>
    </source>
</evidence>
<accession>A0A1I1YUT2</accession>
<sequence>MTAVRRLSNLLGVDDAPFAREHRGDVAIIGTVCTSGRLDGVLRGKVRRDGADAARRIAAMLLGSPFAEAVQAVVLQGIALAGFNVVDLDALHEAIARPILVVARRPPDLVKIRAALDRLPGGTRKWNLIQRAGAMEPLAGVWVQRKGLGVAEAALLLERGRVHGALPEPLRLAHLIAGAFGRGYSKGRA</sequence>
<dbReference type="STRING" id="54.SAMN02745121_03473"/>
<organism evidence="1 2">
    <name type="scientific">Nannocystis exedens</name>
    <dbReference type="NCBI Taxonomy" id="54"/>
    <lineage>
        <taxon>Bacteria</taxon>
        <taxon>Pseudomonadati</taxon>
        <taxon>Myxococcota</taxon>
        <taxon>Polyangia</taxon>
        <taxon>Nannocystales</taxon>
        <taxon>Nannocystaceae</taxon>
        <taxon>Nannocystis</taxon>
    </lineage>
</organism>
<gene>
    <name evidence="1" type="ORF">SAMN02745121_03473</name>
</gene>
<dbReference type="Gene3D" id="3.30.2170.10">
    <property type="entry name" value="archaeoglobus fulgidus dsm 4304 superfamily"/>
    <property type="match status" value="1"/>
</dbReference>
<dbReference type="EMBL" id="FOMX01000010">
    <property type="protein sequence ID" value="SFE21913.1"/>
    <property type="molecule type" value="Genomic_DNA"/>
</dbReference>
<dbReference type="AlphaFoldDB" id="A0A1I1YUT2"/>
<dbReference type="PANTHER" id="PTHR39518">
    <property type="entry name" value="UPF0215 PROTEIN MJ1150"/>
    <property type="match status" value="1"/>
</dbReference>
<protein>
    <submittedName>
        <fullName evidence="1">Uncharacterized protein</fullName>
    </submittedName>
</protein>
<keyword evidence="2" id="KW-1185">Reference proteome</keyword>
<dbReference type="Pfam" id="PF01949">
    <property type="entry name" value="Endo_dU"/>
    <property type="match status" value="1"/>
</dbReference>
<dbReference type="Proteomes" id="UP000199400">
    <property type="component" value="Unassembled WGS sequence"/>
</dbReference>
<dbReference type="OrthoDB" id="25804at2"/>
<dbReference type="HAMAP" id="MF_00582">
    <property type="entry name" value="UPF0215"/>
    <property type="match status" value="1"/>
</dbReference>
<dbReference type="InterPro" id="IPR002802">
    <property type="entry name" value="Endo_dU"/>
</dbReference>
<reference evidence="2" key="1">
    <citation type="submission" date="2016-10" db="EMBL/GenBank/DDBJ databases">
        <authorList>
            <person name="Varghese N."/>
            <person name="Submissions S."/>
        </authorList>
    </citation>
    <scope>NUCLEOTIDE SEQUENCE [LARGE SCALE GENOMIC DNA]</scope>
    <source>
        <strain evidence="2">ATCC 25963</strain>
    </source>
</reference>
<evidence type="ECO:0000313" key="2">
    <source>
        <dbReference type="Proteomes" id="UP000199400"/>
    </source>
</evidence>
<proteinExistence type="inferred from homology"/>
<dbReference type="PANTHER" id="PTHR39518:SF2">
    <property type="entry name" value="UPF0215 PROTEIN MJ1150"/>
    <property type="match status" value="1"/>
</dbReference>